<comment type="similarity">
    <text evidence="1">Belongs to the UPF0749 family.</text>
</comment>
<accession>A0A1Y3PK87</accession>
<protein>
    <recommendedName>
        <fullName evidence="7">Division initiation protein</fullName>
    </recommendedName>
</protein>
<keyword evidence="4" id="KW-1133">Transmembrane helix</keyword>
<evidence type="ECO:0000256" key="3">
    <source>
        <dbReference type="SAM" id="MobiDB-lite"/>
    </source>
</evidence>
<evidence type="ECO:0000313" key="6">
    <source>
        <dbReference type="Proteomes" id="UP000196475"/>
    </source>
</evidence>
<evidence type="ECO:0000256" key="4">
    <source>
        <dbReference type="SAM" id="Phobius"/>
    </source>
</evidence>
<evidence type="ECO:0008006" key="7">
    <source>
        <dbReference type="Google" id="ProtNLM"/>
    </source>
</evidence>
<gene>
    <name evidence="5" type="ORF">BAA01_13180</name>
</gene>
<feature type="region of interest" description="Disordered" evidence="3">
    <location>
        <begin position="255"/>
        <end position="274"/>
    </location>
</feature>
<dbReference type="InterPro" id="IPR010273">
    <property type="entry name" value="DUF881"/>
</dbReference>
<feature type="transmembrane region" description="Helical" evidence="4">
    <location>
        <begin position="21"/>
        <end position="39"/>
    </location>
</feature>
<keyword evidence="4" id="KW-0472">Membrane</keyword>
<name>A0A1Y3PK87_9BACI</name>
<dbReference type="Pfam" id="PF05949">
    <property type="entry name" value="DUF881"/>
    <property type="match status" value="1"/>
</dbReference>
<dbReference type="PANTHER" id="PTHR37313">
    <property type="entry name" value="UPF0749 PROTEIN RV1825"/>
    <property type="match status" value="1"/>
</dbReference>
<keyword evidence="4" id="KW-0812">Transmembrane</keyword>
<comment type="caution">
    <text evidence="5">The sequence shown here is derived from an EMBL/GenBank/DDBJ whole genome shotgun (WGS) entry which is preliminary data.</text>
</comment>
<proteinExistence type="inferred from homology"/>
<dbReference type="AlphaFoldDB" id="A0A1Y3PK87"/>
<dbReference type="EMBL" id="LZRT01000070">
    <property type="protein sequence ID" value="OUM87753.1"/>
    <property type="molecule type" value="Genomic_DNA"/>
</dbReference>
<keyword evidence="2" id="KW-0175">Coiled coil</keyword>
<dbReference type="PANTHER" id="PTHR37313:SF2">
    <property type="entry name" value="UPF0749 PROTEIN YLXX"/>
    <property type="match status" value="1"/>
</dbReference>
<organism evidence="5 6">
    <name type="scientific">Bacillus thermozeamaize</name>
    <dbReference type="NCBI Taxonomy" id="230954"/>
    <lineage>
        <taxon>Bacteria</taxon>
        <taxon>Bacillati</taxon>
        <taxon>Bacillota</taxon>
        <taxon>Bacilli</taxon>
        <taxon>Bacillales</taxon>
        <taxon>Bacillaceae</taxon>
        <taxon>Bacillus</taxon>
    </lineage>
</organism>
<dbReference type="Proteomes" id="UP000196475">
    <property type="component" value="Unassembled WGS sequence"/>
</dbReference>
<reference evidence="6" key="1">
    <citation type="submission" date="2016-06" db="EMBL/GenBank/DDBJ databases">
        <authorList>
            <person name="Nascimento L."/>
            <person name="Pereira R.V."/>
            <person name="Martins L.F."/>
            <person name="Quaggio R.B."/>
            <person name="Silva A.M."/>
            <person name="Setubal J.C."/>
        </authorList>
    </citation>
    <scope>NUCLEOTIDE SEQUENCE [LARGE SCALE GENOMIC DNA]</scope>
</reference>
<feature type="coiled-coil region" evidence="2">
    <location>
        <begin position="62"/>
        <end position="96"/>
    </location>
</feature>
<evidence type="ECO:0000256" key="2">
    <source>
        <dbReference type="SAM" id="Coils"/>
    </source>
</evidence>
<evidence type="ECO:0000256" key="1">
    <source>
        <dbReference type="ARBA" id="ARBA00009108"/>
    </source>
</evidence>
<sequence length="274" mass="30648">MEMQKGERSTTQEKISSKKGQVLLTFVFLLLGVLLAFQYNQVTLSEKQQARQGEHRYDNETEMQLQEELLAIRDENRKMEEQLALLQAETAKMEENLSTHKGNIQLLYDELEKMRMMAALVPVTGPGLVIVLNDSPIAKEAAPEEKDNYLVHVEDLRAVVNDLFLAGAEAVAINGQRLGPVSSLRCIGPVIYVNGKQMAPPFRIEAIGPSDVLEKAMNLPGGILDVLRTWNIEVNMKKSDKLELPAMINEERVTPNLLKKATSERELPSTNAPE</sequence>
<evidence type="ECO:0000313" key="5">
    <source>
        <dbReference type="EMBL" id="OUM87753.1"/>
    </source>
</evidence>
<dbReference type="Gene3D" id="3.30.70.1880">
    <property type="entry name" value="Protein of unknown function DUF881"/>
    <property type="match status" value="1"/>
</dbReference>